<evidence type="ECO:0000259" key="6">
    <source>
        <dbReference type="PROSITE" id="PS51017"/>
    </source>
</evidence>
<evidence type="ECO:0000313" key="8">
    <source>
        <dbReference type="Proteomes" id="UP000594261"/>
    </source>
</evidence>
<dbReference type="InParanoid" id="A0A7N2KZB8"/>
<protein>
    <recommendedName>
        <fullName evidence="6">CCT domain-containing protein</fullName>
    </recommendedName>
</protein>
<organism evidence="7 8">
    <name type="scientific">Quercus lobata</name>
    <name type="common">Valley oak</name>
    <dbReference type="NCBI Taxonomy" id="97700"/>
    <lineage>
        <taxon>Eukaryota</taxon>
        <taxon>Viridiplantae</taxon>
        <taxon>Streptophyta</taxon>
        <taxon>Embryophyta</taxon>
        <taxon>Tracheophyta</taxon>
        <taxon>Spermatophyta</taxon>
        <taxon>Magnoliopsida</taxon>
        <taxon>eudicotyledons</taxon>
        <taxon>Gunneridae</taxon>
        <taxon>Pentapetalae</taxon>
        <taxon>rosids</taxon>
        <taxon>fabids</taxon>
        <taxon>Fagales</taxon>
        <taxon>Fagaceae</taxon>
        <taxon>Quercus</taxon>
    </lineage>
</organism>
<evidence type="ECO:0000256" key="4">
    <source>
        <dbReference type="PROSITE-ProRule" id="PRU00357"/>
    </source>
</evidence>
<evidence type="ECO:0000256" key="5">
    <source>
        <dbReference type="SAM" id="MobiDB-lite"/>
    </source>
</evidence>
<feature type="compositionally biased region" description="Basic and acidic residues" evidence="5">
    <location>
        <begin position="51"/>
        <end position="62"/>
    </location>
</feature>
<dbReference type="Gramene" id="QL02p070172:mrna">
    <property type="protein sequence ID" value="QL02p070172:mrna"/>
    <property type="gene ID" value="QL02p070172"/>
</dbReference>
<dbReference type="InterPro" id="IPR010402">
    <property type="entry name" value="CCT_domain"/>
</dbReference>
<keyword evidence="2" id="KW-0677">Repeat</keyword>
<proteinExistence type="predicted"/>
<feature type="domain" description="CCT" evidence="6">
    <location>
        <begin position="117"/>
        <end position="159"/>
    </location>
</feature>
<dbReference type="GO" id="GO:0005634">
    <property type="term" value="C:nucleus"/>
    <property type="evidence" value="ECO:0007669"/>
    <property type="project" value="UniProtKB-SubCell"/>
</dbReference>
<reference evidence="8" key="1">
    <citation type="journal article" date="2016" name="G3 (Bethesda)">
        <title>First Draft Assembly and Annotation of the Genome of a California Endemic Oak Quercus lobata Nee (Fagaceae).</title>
        <authorList>
            <person name="Sork V.L."/>
            <person name="Fitz-Gibbon S.T."/>
            <person name="Puiu D."/>
            <person name="Crepeau M."/>
            <person name="Gugger P.F."/>
            <person name="Sherman R."/>
            <person name="Stevens K."/>
            <person name="Langley C.H."/>
            <person name="Pellegrini M."/>
            <person name="Salzberg S.L."/>
        </authorList>
    </citation>
    <scope>NUCLEOTIDE SEQUENCE [LARGE SCALE GENOMIC DNA]</scope>
    <source>
        <strain evidence="8">cv. SW786</strain>
    </source>
</reference>
<dbReference type="PANTHER" id="PTHR31717:SF45">
    <property type="entry name" value="ZINC FINGER PROTEIN CONSTANS-LIKE 14-RELATED"/>
    <property type="match status" value="1"/>
</dbReference>
<evidence type="ECO:0000256" key="1">
    <source>
        <dbReference type="ARBA" id="ARBA00004123"/>
    </source>
</evidence>
<reference evidence="7" key="2">
    <citation type="submission" date="2021-01" db="UniProtKB">
        <authorList>
            <consortium name="EnsemblPlants"/>
        </authorList>
    </citation>
    <scope>IDENTIFICATION</scope>
</reference>
<name>A0A7N2KZB8_QUELO</name>
<dbReference type="EnsemblPlants" id="QL02p070172:mrna">
    <property type="protein sequence ID" value="QL02p070172:mrna"/>
    <property type="gene ID" value="QL02p070172"/>
</dbReference>
<accession>A0A7N2KZB8</accession>
<dbReference type="Pfam" id="PF06203">
    <property type="entry name" value="CCT"/>
    <property type="match status" value="1"/>
</dbReference>
<dbReference type="Proteomes" id="UP000594261">
    <property type="component" value="Chromosome 2"/>
</dbReference>
<evidence type="ECO:0000313" key="7">
    <source>
        <dbReference type="EnsemblPlants" id="QL02p070172:mrna"/>
    </source>
</evidence>
<comment type="subcellular location">
    <subcellularLocation>
        <location evidence="1 4">Nucleus</location>
    </subcellularLocation>
</comment>
<sequence length="312" mass="35724">MIKNYVNFIQESSLTKPKVLQDLYEMNCSTICEDFLSENNHSNHPLSINKTPKEESFNKSKVELPPPEPKTCSSTSHVPAKQQPLLASSDNVNGVIKNFDMELLAQNRGQAMLRYKEKKKTRRHSSSFLLVMYYKYIRYESRKARANTRKRVKGRFVKASETLDHVEMARPSCSWKIRRLKPRRAVAQALQYRAQNSFGRQPRTVQSSADPESHRNKGLLLRHKLLLGVTPYSAKGAGISRGFRPQANFPRPGIRAYGRKVNRIKEILQVLDRTKALHGPRTQAYGETKYKKEKITSFGQNQGLAWSSDSSL</sequence>
<dbReference type="PANTHER" id="PTHR31717">
    <property type="entry name" value="ZINC FINGER PROTEIN CONSTANS-LIKE 10"/>
    <property type="match status" value="1"/>
</dbReference>
<dbReference type="AlphaFoldDB" id="A0A7N2KZB8"/>
<keyword evidence="8" id="KW-1185">Reference proteome</keyword>
<feature type="region of interest" description="Disordered" evidence="5">
    <location>
        <begin position="43"/>
        <end position="80"/>
    </location>
</feature>
<evidence type="ECO:0000256" key="3">
    <source>
        <dbReference type="ARBA" id="ARBA00023242"/>
    </source>
</evidence>
<evidence type="ECO:0000256" key="2">
    <source>
        <dbReference type="ARBA" id="ARBA00022737"/>
    </source>
</evidence>
<keyword evidence="3 4" id="KW-0539">Nucleus</keyword>
<dbReference type="PROSITE" id="PS51017">
    <property type="entry name" value="CCT"/>
    <property type="match status" value="1"/>
</dbReference>